<proteinExistence type="predicted"/>
<gene>
    <name evidence="1" type="ORF">SCP_1800160</name>
</gene>
<accession>A0A401H6E5</accession>
<sequence>MDFVQLLLRSGTSDELLDHDRHSMSTEALLSVEKFLCNALSLIRNSFNSMLPVNRLAPEILADIFERLIGPAYIKEEGLDVFRWPSSSLRYPLPLKDISCVCQQWREICVDTGTLWTDILDPDFLHAVPMFVERSKSAPLHVSVSPATRGPFIDSLFQLHGSCIKELHLMFRHKFGHYTGRWRPPTWEDVSHCVDYPAPALEELRLHAVLLYYSTNRSDGSSTPRILFRGVTPRLKSLIISSNDWLPRNHFGSLIRLCLDGYDRRTWTLIEMVTFLLGCPSLEEVIIHSLYRRPYEEYQHSDDTLPSVVWPYLCRLVIGRMEPSLASWILRHITIPECVALRIFSVFRQSDGGEDAGNVGDVLNSLFLLDYPVVMQLCASSGMPLVALADATRGIRLDSILPTPLDVTQVWMHQLWTTLPLSKITKLLLIETSDRLEVDTLFEFLTSLSTLVYSQGYKLGHLEYPEHERVHVLTRFLALLTPTDQNNISCPSLSTLDIHTPCSPNMLDTILEFAQRRARLGYPLQKLIIELEAGASNSSHDWTSLASCVEGFEIRPGGGPPPTLDWPAVCGGPTHELWPAW</sequence>
<organism evidence="1 2">
    <name type="scientific">Sparassis crispa</name>
    <dbReference type="NCBI Taxonomy" id="139825"/>
    <lineage>
        <taxon>Eukaryota</taxon>
        <taxon>Fungi</taxon>
        <taxon>Dikarya</taxon>
        <taxon>Basidiomycota</taxon>
        <taxon>Agaricomycotina</taxon>
        <taxon>Agaricomycetes</taxon>
        <taxon>Polyporales</taxon>
        <taxon>Sparassidaceae</taxon>
        <taxon>Sparassis</taxon>
    </lineage>
</organism>
<evidence type="ECO:0008006" key="3">
    <source>
        <dbReference type="Google" id="ProtNLM"/>
    </source>
</evidence>
<keyword evidence="2" id="KW-1185">Reference proteome</keyword>
<reference evidence="1 2" key="1">
    <citation type="journal article" date="2018" name="Sci. Rep.">
        <title>Genome sequence of the cauliflower mushroom Sparassis crispa (Hanabiratake) and its association with beneficial usage.</title>
        <authorList>
            <person name="Kiyama R."/>
            <person name="Furutani Y."/>
            <person name="Kawaguchi K."/>
            <person name="Nakanishi T."/>
        </authorList>
    </citation>
    <scope>NUCLEOTIDE SEQUENCE [LARGE SCALE GENOMIC DNA]</scope>
</reference>
<protein>
    <recommendedName>
        <fullName evidence="3">F-box domain-containing protein</fullName>
    </recommendedName>
</protein>
<dbReference type="InParanoid" id="A0A401H6E5"/>
<dbReference type="EMBL" id="BFAD01000018">
    <property type="protein sequence ID" value="GBE89994.1"/>
    <property type="molecule type" value="Genomic_DNA"/>
</dbReference>
<comment type="caution">
    <text evidence="1">The sequence shown here is derived from an EMBL/GenBank/DDBJ whole genome shotgun (WGS) entry which is preliminary data.</text>
</comment>
<dbReference type="STRING" id="139825.A0A401H6E5"/>
<dbReference type="Gene3D" id="1.20.1280.50">
    <property type="match status" value="1"/>
</dbReference>
<dbReference type="AlphaFoldDB" id="A0A401H6E5"/>
<evidence type="ECO:0000313" key="1">
    <source>
        <dbReference type="EMBL" id="GBE89994.1"/>
    </source>
</evidence>
<dbReference type="Proteomes" id="UP000287166">
    <property type="component" value="Unassembled WGS sequence"/>
</dbReference>
<evidence type="ECO:0000313" key="2">
    <source>
        <dbReference type="Proteomes" id="UP000287166"/>
    </source>
</evidence>
<dbReference type="OrthoDB" id="2777543at2759"/>
<name>A0A401H6E5_9APHY</name>
<dbReference type="GeneID" id="38786911"/>
<dbReference type="RefSeq" id="XP_027620907.1">
    <property type="nucleotide sequence ID" value="XM_027765106.1"/>
</dbReference>